<protein>
    <submittedName>
        <fullName evidence="1">Uncharacterized protein</fullName>
    </submittedName>
</protein>
<accession>A0AAE0FQM7</accession>
<sequence>WRTSACTDDGVVDSQSLALRLENQYYDVLVANILLPPLLALVERMAQATRPGGAICLSGVLVEQAPRVIAAYDAFFQDLVVDADPEDAARRIFNLHCLPLVEFKIHHTQIHFWDTEQLEDGLCLQLQQEDN</sequence>
<gene>
    <name evidence="1" type="ORF">CYMTET_27149</name>
</gene>
<organism evidence="1 2">
    <name type="scientific">Cymbomonas tetramitiformis</name>
    <dbReference type="NCBI Taxonomy" id="36881"/>
    <lineage>
        <taxon>Eukaryota</taxon>
        <taxon>Viridiplantae</taxon>
        <taxon>Chlorophyta</taxon>
        <taxon>Pyramimonadophyceae</taxon>
        <taxon>Pyramimonadales</taxon>
        <taxon>Pyramimonadaceae</taxon>
        <taxon>Cymbomonas</taxon>
    </lineage>
</organism>
<dbReference type="Gene3D" id="3.40.50.150">
    <property type="entry name" value="Vaccinia Virus protein VP39"/>
    <property type="match status" value="1"/>
</dbReference>
<reference evidence="1 2" key="1">
    <citation type="journal article" date="2015" name="Genome Biol. Evol.">
        <title>Comparative Genomics of a Bacterivorous Green Alga Reveals Evolutionary Causalities and Consequences of Phago-Mixotrophic Mode of Nutrition.</title>
        <authorList>
            <person name="Burns J.A."/>
            <person name="Paasch A."/>
            <person name="Narechania A."/>
            <person name="Kim E."/>
        </authorList>
    </citation>
    <scope>NUCLEOTIDE SEQUENCE [LARGE SCALE GENOMIC DNA]</scope>
    <source>
        <strain evidence="1 2">PLY_AMNH</strain>
    </source>
</reference>
<dbReference type="EMBL" id="LGRX02014802">
    <property type="protein sequence ID" value="KAK3264085.1"/>
    <property type="molecule type" value="Genomic_DNA"/>
</dbReference>
<dbReference type="AlphaFoldDB" id="A0AAE0FQM7"/>
<feature type="non-terminal residue" evidence="1">
    <location>
        <position position="1"/>
    </location>
</feature>
<dbReference type="Pfam" id="PF06325">
    <property type="entry name" value="PrmA"/>
    <property type="match status" value="1"/>
</dbReference>
<evidence type="ECO:0000313" key="1">
    <source>
        <dbReference type="EMBL" id="KAK3264085.1"/>
    </source>
</evidence>
<dbReference type="InterPro" id="IPR029063">
    <property type="entry name" value="SAM-dependent_MTases_sf"/>
</dbReference>
<dbReference type="Proteomes" id="UP001190700">
    <property type="component" value="Unassembled WGS sequence"/>
</dbReference>
<evidence type="ECO:0000313" key="2">
    <source>
        <dbReference type="Proteomes" id="UP001190700"/>
    </source>
</evidence>
<name>A0AAE0FQM7_9CHLO</name>
<comment type="caution">
    <text evidence="1">The sequence shown here is derived from an EMBL/GenBank/DDBJ whole genome shotgun (WGS) entry which is preliminary data.</text>
</comment>
<dbReference type="SUPFAM" id="SSF53335">
    <property type="entry name" value="S-adenosyl-L-methionine-dependent methyltransferases"/>
    <property type="match status" value="1"/>
</dbReference>
<keyword evidence="2" id="KW-1185">Reference proteome</keyword>
<proteinExistence type="predicted"/>